<dbReference type="EMBL" id="CP002299">
    <property type="protein sequence ID" value="ADP81895.1"/>
    <property type="molecule type" value="Genomic_DNA"/>
</dbReference>
<keyword evidence="2" id="KW-1133">Transmembrane helix</keyword>
<dbReference type="InParanoid" id="E3J5F1"/>
<evidence type="ECO:0000313" key="4">
    <source>
        <dbReference type="Proteomes" id="UP000002484"/>
    </source>
</evidence>
<dbReference type="eggNOG" id="COG3335">
    <property type="taxonomic scope" value="Bacteria"/>
</dbReference>
<evidence type="ECO:0000313" key="3">
    <source>
        <dbReference type="EMBL" id="ADP81895.1"/>
    </source>
</evidence>
<evidence type="ECO:0000256" key="1">
    <source>
        <dbReference type="SAM" id="MobiDB-lite"/>
    </source>
</evidence>
<dbReference type="Pfam" id="PF11209">
    <property type="entry name" value="LmeA"/>
    <property type="match status" value="1"/>
</dbReference>
<dbReference type="KEGG" id="fri:FraEuI1c_3889"/>
<sequence length="370" mass="38513">MNQERGADGQRPGDGTDGATPDSSWGWRRPADASATRPGQVARPTATGSFDEPGRPVRPTRPYDDPGTGYPTGGSGGFGAALGQDDDGQPPPGGYSGTSAPEPSPWWRRRPPRLATIIAAIAMVLVLLFVIVDRIAVSVAETEMAKQLRTSVTQGLACGTAPPTVKNVSIGGFPFLTQILFGKFTNIGVTVENVPTPGPRIAFVQANLKGVHVPLHQILTNSVGEVRVDKVQATVRVRYDDLNTYLAGQPGDVRVNPADGGRRLEITGTADVPIIGPQQVGGITTFEIHDNQLTLVPTEITLRGALNLSIPLGGLGQLLPSIALPVGELPFRLTVNQASTDASGLSLTATAADVVLPKAAPPTPCPSGQG</sequence>
<reference evidence="3 4" key="1">
    <citation type="submission" date="2010-10" db="EMBL/GenBank/DDBJ databases">
        <title>Complete sequence of Frankia sp. EuI1c.</title>
        <authorList>
            <consortium name="US DOE Joint Genome Institute"/>
            <person name="Lucas S."/>
            <person name="Copeland A."/>
            <person name="Lapidus A."/>
            <person name="Cheng J.-F."/>
            <person name="Bruce D."/>
            <person name="Goodwin L."/>
            <person name="Pitluck S."/>
            <person name="Chertkov O."/>
            <person name="Detter J.C."/>
            <person name="Han C."/>
            <person name="Tapia R."/>
            <person name="Land M."/>
            <person name="Hauser L."/>
            <person name="Jeffries C."/>
            <person name="Kyrpides N."/>
            <person name="Ivanova N."/>
            <person name="Mikhailova N."/>
            <person name="Beauchemin N."/>
            <person name="Sen A."/>
            <person name="Sur S.A."/>
            <person name="Gtari M."/>
            <person name="Wall L."/>
            <person name="Tisa L."/>
            <person name="Woyke T."/>
        </authorList>
    </citation>
    <scope>NUCLEOTIDE SEQUENCE [LARGE SCALE GENOMIC DNA]</scope>
    <source>
        <strain evidence="4">DSM 45817 / CECT 9037 / EuI1c</strain>
    </source>
</reference>
<dbReference type="Proteomes" id="UP000002484">
    <property type="component" value="Chromosome"/>
</dbReference>
<keyword evidence="2" id="KW-0812">Transmembrane</keyword>
<feature type="transmembrane region" description="Helical" evidence="2">
    <location>
        <begin position="114"/>
        <end position="132"/>
    </location>
</feature>
<gene>
    <name evidence="3" type="ordered locus">FraEuI1c_3889</name>
</gene>
<dbReference type="AlphaFoldDB" id="E3J5F1"/>
<protein>
    <recommendedName>
        <fullName evidence="5">DUF2993 domain-containing protein</fullName>
    </recommendedName>
</protein>
<dbReference type="HOGENOM" id="CLU_036478_3_0_11"/>
<feature type="compositionally biased region" description="Gly residues" evidence="1">
    <location>
        <begin position="70"/>
        <end position="80"/>
    </location>
</feature>
<keyword evidence="2" id="KW-0472">Membrane</keyword>
<dbReference type="RefSeq" id="WP_013425013.1">
    <property type="nucleotide sequence ID" value="NC_014666.1"/>
</dbReference>
<organism evidence="3 4">
    <name type="scientific">Pseudofrankia inefficax (strain DSM 45817 / CECT 9037 / DDB 130130 / EuI1c)</name>
    <name type="common">Frankia inefficax</name>
    <dbReference type="NCBI Taxonomy" id="298654"/>
    <lineage>
        <taxon>Bacteria</taxon>
        <taxon>Bacillati</taxon>
        <taxon>Actinomycetota</taxon>
        <taxon>Actinomycetes</taxon>
        <taxon>Frankiales</taxon>
        <taxon>Frankiaceae</taxon>
        <taxon>Pseudofrankia</taxon>
    </lineage>
</organism>
<feature type="region of interest" description="Disordered" evidence="1">
    <location>
        <begin position="1"/>
        <end position="107"/>
    </location>
</feature>
<name>E3J5F1_PSEI1</name>
<dbReference type="InterPro" id="IPR021373">
    <property type="entry name" value="DUF2993"/>
</dbReference>
<dbReference type="STRING" id="298654.FraEuI1c_3889"/>
<proteinExistence type="predicted"/>
<accession>E3J5F1</accession>
<evidence type="ECO:0000256" key="2">
    <source>
        <dbReference type="SAM" id="Phobius"/>
    </source>
</evidence>
<evidence type="ECO:0008006" key="5">
    <source>
        <dbReference type="Google" id="ProtNLM"/>
    </source>
</evidence>
<keyword evidence="4" id="KW-1185">Reference proteome</keyword>